<feature type="binding site" evidence="8">
    <location>
        <position position="272"/>
    </location>
    <ligand>
        <name>NAD(+)</name>
        <dbReference type="ChEBI" id="CHEBI:57540"/>
    </ligand>
</feature>
<proteinExistence type="inferred from homology"/>
<dbReference type="AlphaFoldDB" id="A0A6N9TQV5"/>
<dbReference type="InterPro" id="IPR001100">
    <property type="entry name" value="Pyr_nuc-diS_OxRdtase"/>
</dbReference>
<evidence type="ECO:0000256" key="4">
    <source>
        <dbReference type="ARBA" id="ARBA00022857"/>
    </source>
</evidence>
<evidence type="ECO:0000259" key="12">
    <source>
        <dbReference type="Pfam" id="PF07992"/>
    </source>
</evidence>
<dbReference type="SUPFAM" id="SSF55424">
    <property type="entry name" value="FAD/NAD-linked reductases, dimerisation (C-terminal) domain"/>
    <property type="match status" value="1"/>
</dbReference>
<dbReference type="GO" id="GO:0050660">
    <property type="term" value="F:flavin adenine dinucleotide binding"/>
    <property type="evidence" value="ECO:0007669"/>
    <property type="project" value="TreeGrafter"/>
</dbReference>
<dbReference type="FunFam" id="3.30.390.30:FF:000001">
    <property type="entry name" value="Dihydrolipoyl dehydrogenase"/>
    <property type="match status" value="1"/>
</dbReference>
<organism evidence="13 14">
    <name type="scientific">Dissulfurirhabdus thermomarina</name>
    <dbReference type="NCBI Taxonomy" id="1765737"/>
    <lineage>
        <taxon>Bacteria</taxon>
        <taxon>Deltaproteobacteria</taxon>
        <taxon>Dissulfurirhabdaceae</taxon>
        <taxon>Dissulfurirhabdus</taxon>
    </lineage>
</organism>
<evidence type="ECO:0000256" key="2">
    <source>
        <dbReference type="ARBA" id="ARBA00022630"/>
    </source>
</evidence>
<sequence>MATRFDFDIGVIGGGAAGLTVAAGAARLGARTLLVEKAPALGGDCLHYGCVPSKTLIHTAKVRHLMGRAAEFGLPPVASSPVDFRRVAERIRSVIGAIQRHDSVERFCGLGVRVVFGAPRFRDDHAVEVGGRVHTAARWVVATGSSAAVPPVPGLDRTPYLTNRELFDLPELPGAMVILGGGPIAVEMAQAFQRLGTRVTVVQRSGEILSKEDPDLAGMVREILAAEGVRFLLGAKVEAVREAGGRREVVVRAGDGEGPRVLAADAVLVALGRRPNVEGLDLEAAGVRYGPKGIHVDPRLRTTRPHIFAAGDCIGGYQFTHAAGYEGGIVVSNAVFRLPRKVDYTYMPWCTYTDPELASIGLNEKRAQAAGIRYSVWSEDFEANDRSLAEGCRHGRIKLLLDEKERPIGLQILGPRAGDLLGEWAAFFNGKVKLATLAAAVHPYPTLAEINKRVAGDVLASKIFSGKVRKGLRFFFGLKGRACGPPEM</sequence>
<evidence type="ECO:0000259" key="11">
    <source>
        <dbReference type="Pfam" id="PF02852"/>
    </source>
</evidence>
<feature type="binding site" evidence="8">
    <location>
        <position position="54"/>
    </location>
    <ligand>
        <name>FAD</name>
        <dbReference type="ChEBI" id="CHEBI:57692"/>
    </ligand>
</feature>
<keyword evidence="8" id="KW-0547">Nucleotide-binding</keyword>
<dbReference type="RefSeq" id="WP_163298958.1">
    <property type="nucleotide sequence ID" value="NZ_JAAGRR010000089.1"/>
</dbReference>
<feature type="binding site" evidence="8">
    <location>
        <begin position="143"/>
        <end position="145"/>
    </location>
    <ligand>
        <name>FAD</name>
        <dbReference type="ChEBI" id="CHEBI:57692"/>
    </ligand>
</feature>
<keyword evidence="3 8" id="KW-0274">FAD</keyword>
<name>A0A6N9TQV5_DISTH</name>
<dbReference type="PROSITE" id="PS00076">
    <property type="entry name" value="PYRIDINE_REDOX_1"/>
    <property type="match status" value="1"/>
</dbReference>
<dbReference type="GO" id="GO:0003955">
    <property type="term" value="F:NAD(P)H dehydrogenase (quinone) activity"/>
    <property type="evidence" value="ECO:0007669"/>
    <property type="project" value="TreeGrafter"/>
</dbReference>
<reference evidence="13 14" key="1">
    <citation type="submission" date="2020-02" db="EMBL/GenBank/DDBJ databases">
        <title>Comparative genomics of sulfur disproportionating microorganisms.</title>
        <authorList>
            <person name="Ward L.M."/>
            <person name="Bertran E."/>
            <person name="Johnston D.T."/>
        </authorList>
    </citation>
    <scope>NUCLEOTIDE SEQUENCE [LARGE SCALE GENOMIC DNA]</scope>
    <source>
        <strain evidence="13 14">DSM 100025</strain>
    </source>
</reference>
<comment type="caution">
    <text evidence="13">The sequence shown here is derived from an EMBL/GenBank/DDBJ whole genome shotgun (WGS) entry which is preliminary data.</text>
</comment>
<feature type="binding site" evidence="8">
    <location>
        <begin position="180"/>
        <end position="187"/>
    </location>
    <ligand>
        <name>NAD(+)</name>
        <dbReference type="ChEBI" id="CHEBI:57540"/>
    </ligand>
</feature>
<feature type="disulfide bond" description="Redox-active" evidence="9">
    <location>
        <begin position="45"/>
        <end position="50"/>
    </location>
</feature>
<evidence type="ECO:0000256" key="6">
    <source>
        <dbReference type="ARBA" id="ARBA00023157"/>
    </source>
</evidence>
<evidence type="ECO:0000256" key="9">
    <source>
        <dbReference type="PIRSR" id="PIRSR000350-4"/>
    </source>
</evidence>
<dbReference type="PRINTS" id="PR00368">
    <property type="entry name" value="FADPNR"/>
</dbReference>
<dbReference type="PANTHER" id="PTHR43014">
    <property type="entry name" value="MERCURIC REDUCTASE"/>
    <property type="match status" value="1"/>
</dbReference>
<dbReference type="InterPro" id="IPR036188">
    <property type="entry name" value="FAD/NAD-bd_sf"/>
</dbReference>
<dbReference type="Gene3D" id="3.50.50.60">
    <property type="entry name" value="FAD/NAD(P)-binding domain"/>
    <property type="match status" value="2"/>
</dbReference>
<keyword evidence="2 10" id="KW-0285">Flavoprotein</keyword>
<comment type="cofactor">
    <cofactor evidence="8">
        <name>FAD</name>
        <dbReference type="ChEBI" id="CHEBI:57692"/>
    </cofactor>
    <text evidence="8">Binds 1 FAD per subunit.</text>
</comment>
<keyword evidence="6" id="KW-1015">Disulfide bond</keyword>
<dbReference type="PRINTS" id="PR00411">
    <property type="entry name" value="PNDRDTASEI"/>
</dbReference>
<dbReference type="Proteomes" id="UP000469346">
    <property type="component" value="Unassembled WGS sequence"/>
</dbReference>
<keyword evidence="5 10" id="KW-0560">Oxidoreductase</keyword>
<feature type="domain" description="FAD/NAD(P)-binding" evidence="12">
    <location>
        <begin position="8"/>
        <end position="327"/>
    </location>
</feature>
<dbReference type="PIRSF" id="PIRSF000350">
    <property type="entry name" value="Mercury_reductase_MerA"/>
    <property type="match status" value="1"/>
</dbReference>
<comment type="similarity">
    <text evidence="1 10">Belongs to the class-I pyridine nucleotide-disulfide oxidoreductase family.</text>
</comment>
<dbReference type="Gene3D" id="3.30.390.30">
    <property type="match status" value="1"/>
</dbReference>
<feature type="binding site" evidence="8">
    <location>
        <position position="312"/>
    </location>
    <ligand>
        <name>FAD</name>
        <dbReference type="ChEBI" id="CHEBI:57692"/>
    </ligand>
</feature>
<dbReference type="Pfam" id="PF07992">
    <property type="entry name" value="Pyr_redox_2"/>
    <property type="match status" value="1"/>
</dbReference>
<evidence type="ECO:0000256" key="1">
    <source>
        <dbReference type="ARBA" id="ARBA00007532"/>
    </source>
</evidence>
<evidence type="ECO:0000256" key="5">
    <source>
        <dbReference type="ARBA" id="ARBA00023002"/>
    </source>
</evidence>
<evidence type="ECO:0000256" key="8">
    <source>
        <dbReference type="PIRSR" id="PIRSR000350-3"/>
    </source>
</evidence>
<keyword evidence="7 10" id="KW-0676">Redox-active center</keyword>
<dbReference type="PANTHER" id="PTHR43014:SF2">
    <property type="entry name" value="MERCURIC REDUCTASE"/>
    <property type="match status" value="1"/>
</dbReference>
<keyword evidence="14" id="KW-1185">Reference proteome</keyword>
<accession>A0A6N9TQV5</accession>
<dbReference type="Pfam" id="PF02852">
    <property type="entry name" value="Pyr_redox_dim"/>
    <property type="match status" value="1"/>
</dbReference>
<keyword evidence="8" id="KW-0520">NAD</keyword>
<evidence type="ECO:0000313" key="13">
    <source>
        <dbReference type="EMBL" id="NDY42830.1"/>
    </source>
</evidence>
<evidence type="ECO:0000256" key="10">
    <source>
        <dbReference type="RuleBase" id="RU003691"/>
    </source>
</evidence>
<evidence type="ECO:0000256" key="7">
    <source>
        <dbReference type="ARBA" id="ARBA00023284"/>
    </source>
</evidence>
<evidence type="ECO:0000256" key="3">
    <source>
        <dbReference type="ARBA" id="ARBA00022827"/>
    </source>
</evidence>
<gene>
    <name evidence="13" type="ORF">G3N55_08235</name>
</gene>
<dbReference type="InterPro" id="IPR016156">
    <property type="entry name" value="FAD/NAD-linked_Rdtase_dimer_sf"/>
</dbReference>
<keyword evidence="4" id="KW-0521">NADP</keyword>
<dbReference type="InterPro" id="IPR012999">
    <property type="entry name" value="Pyr_OxRdtase_I_AS"/>
</dbReference>
<dbReference type="SUPFAM" id="SSF51905">
    <property type="entry name" value="FAD/NAD(P)-binding domain"/>
    <property type="match status" value="1"/>
</dbReference>
<protein>
    <submittedName>
        <fullName evidence="13">FAD-dependent oxidoreductase</fullName>
    </submittedName>
</protein>
<dbReference type="InterPro" id="IPR004099">
    <property type="entry name" value="Pyr_nucl-diS_OxRdtase_dimer"/>
</dbReference>
<feature type="domain" description="Pyridine nucleotide-disulphide oxidoreductase dimerisation" evidence="11">
    <location>
        <begin position="347"/>
        <end position="450"/>
    </location>
</feature>
<dbReference type="GO" id="GO:0016668">
    <property type="term" value="F:oxidoreductase activity, acting on a sulfur group of donors, NAD(P) as acceptor"/>
    <property type="evidence" value="ECO:0007669"/>
    <property type="project" value="InterPro"/>
</dbReference>
<dbReference type="InterPro" id="IPR023753">
    <property type="entry name" value="FAD/NAD-binding_dom"/>
</dbReference>
<dbReference type="EMBL" id="JAAGRR010000089">
    <property type="protein sequence ID" value="NDY42830.1"/>
    <property type="molecule type" value="Genomic_DNA"/>
</dbReference>
<evidence type="ECO:0000313" key="14">
    <source>
        <dbReference type="Proteomes" id="UP000469346"/>
    </source>
</evidence>